<evidence type="ECO:0000313" key="2">
    <source>
        <dbReference type="EMBL" id="KAK4316516.1"/>
    </source>
</evidence>
<accession>A0AAE1PXJ8</accession>
<proteinExistence type="predicted"/>
<name>A0AAE1PXJ8_9EUCA</name>
<dbReference type="Proteomes" id="UP001292094">
    <property type="component" value="Unassembled WGS sequence"/>
</dbReference>
<protein>
    <submittedName>
        <fullName evidence="2">Uncharacterized protein</fullName>
    </submittedName>
</protein>
<gene>
    <name evidence="2" type="ORF">Pmani_012293</name>
</gene>
<evidence type="ECO:0000256" key="1">
    <source>
        <dbReference type="SAM" id="MobiDB-lite"/>
    </source>
</evidence>
<reference evidence="2" key="1">
    <citation type="submission" date="2023-11" db="EMBL/GenBank/DDBJ databases">
        <title>Genome assemblies of two species of porcelain crab, Petrolisthes cinctipes and Petrolisthes manimaculis (Anomura: Porcellanidae).</title>
        <authorList>
            <person name="Angst P."/>
        </authorList>
    </citation>
    <scope>NUCLEOTIDE SEQUENCE</scope>
    <source>
        <strain evidence="2">PB745_02</strain>
        <tissue evidence="2">Gill</tissue>
    </source>
</reference>
<dbReference type="AlphaFoldDB" id="A0AAE1PXJ8"/>
<organism evidence="2 3">
    <name type="scientific">Petrolisthes manimaculis</name>
    <dbReference type="NCBI Taxonomy" id="1843537"/>
    <lineage>
        <taxon>Eukaryota</taxon>
        <taxon>Metazoa</taxon>
        <taxon>Ecdysozoa</taxon>
        <taxon>Arthropoda</taxon>
        <taxon>Crustacea</taxon>
        <taxon>Multicrustacea</taxon>
        <taxon>Malacostraca</taxon>
        <taxon>Eumalacostraca</taxon>
        <taxon>Eucarida</taxon>
        <taxon>Decapoda</taxon>
        <taxon>Pleocyemata</taxon>
        <taxon>Anomura</taxon>
        <taxon>Galatheoidea</taxon>
        <taxon>Porcellanidae</taxon>
        <taxon>Petrolisthes</taxon>
    </lineage>
</organism>
<evidence type="ECO:0000313" key="3">
    <source>
        <dbReference type="Proteomes" id="UP001292094"/>
    </source>
</evidence>
<feature type="region of interest" description="Disordered" evidence="1">
    <location>
        <begin position="171"/>
        <end position="210"/>
    </location>
</feature>
<keyword evidence="3" id="KW-1185">Reference proteome</keyword>
<dbReference type="EMBL" id="JAWZYT010001013">
    <property type="protein sequence ID" value="KAK4316516.1"/>
    <property type="molecule type" value="Genomic_DNA"/>
</dbReference>
<comment type="caution">
    <text evidence="2">The sequence shown here is derived from an EMBL/GenBank/DDBJ whole genome shotgun (WGS) entry which is preliminary data.</text>
</comment>
<sequence length="226" mass="25801">MPIDSIKVDITTGNAPERCSVSRIHNMLTYEPMYHFVKMSVRVPTSDALTVARVRTEAARLERQISHQWSLKKQSTLGGAMMTNLLASSNSDNWSEWKMFEEAQKFWSIHSFWSRSLPTMEVKTLWRNEPSEAAIMVAMVRTAAAMEERLQAIRWRMMTKQTKKDKVVKKTVASSSTPVAVTPNKKDNNNVKCPTTTTTSRPSHSNTPLTRPIKLSRTRRLLSIYV</sequence>
<feature type="compositionally biased region" description="Low complexity" evidence="1">
    <location>
        <begin position="194"/>
        <end position="208"/>
    </location>
</feature>